<dbReference type="PANTHER" id="PTHR11132">
    <property type="entry name" value="SOLUTE CARRIER FAMILY 35"/>
    <property type="match status" value="1"/>
</dbReference>
<evidence type="ECO:0000313" key="9">
    <source>
        <dbReference type="Proteomes" id="UP000663829"/>
    </source>
</evidence>
<evidence type="ECO:0000256" key="3">
    <source>
        <dbReference type="ARBA" id="ARBA00022989"/>
    </source>
</evidence>
<accession>A0A813NE36</accession>
<protein>
    <recommendedName>
        <fullName evidence="6">Sugar phosphate transporter domain-containing protein</fullName>
    </recommendedName>
</protein>
<feature type="transmembrane region" description="Helical" evidence="5">
    <location>
        <begin position="103"/>
        <end position="122"/>
    </location>
</feature>
<reference evidence="7" key="1">
    <citation type="submission" date="2021-02" db="EMBL/GenBank/DDBJ databases">
        <authorList>
            <person name="Nowell W R."/>
        </authorList>
    </citation>
    <scope>NUCLEOTIDE SEQUENCE</scope>
</reference>
<dbReference type="Proteomes" id="UP000681722">
    <property type="component" value="Unassembled WGS sequence"/>
</dbReference>
<keyword evidence="3 5" id="KW-1133">Transmembrane helix</keyword>
<keyword evidence="2 5" id="KW-0812">Transmembrane</keyword>
<keyword evidence="9" id="KW-1185">Reference proteome</keyword>
<comment type="caution">
    <text evidence="7">The sequence shown here is derived from an EMBL/GenBank/DDBJ whole genome shotgun (WGS) entry which is preliminary data.</text>
</comment>
<sequence length="364" mass="41551">MNSSKDDDSLTINIHSNSASTNNKSKLKSPFLANHLKNGEILSDNKIPTTTMYAPGTSDPRRVKSCLWSTVIFTINFVSSIAVINLAKWIYVKYHFPNLTLTMLNFFITFILLIICLWIKLFQAIRLPILNMIPVSVAFGGFIAFSNLSLQYNTVGTYQLIKLQVTPTVMIISYLFLNTHYPLPIILSFVPVFTGTLISTYYDLQFNTYGLVCALLSVMFTAIYQILVEYYQKKYNCDSLQLLFYQAPLSGLLMLLVVPYFEPIHNLDKFFSQEILFLIVLCGIIAFFVNFSIFWVIGNLSAVAYNMIGHSKTLLIIVIGSLIFHEPLNHRQVFGICFTMIGVFMYSYFKYIKKTGTKYSSERT</sequence>
<dbReference type="EMBL" id="CAJNOQ010000004">
    <property type="protein sequence ID" value="CAF0737324.1"/>
    <property type="molecule type" value="Genomic_DNA"/>
</dbReference>
<dbReference type="Proteomes" id="UP000663829">
    <property type="component" value="Unassembled WGS sequence"/>
</dbReference>
<dbReference type="GO" id="GO:0016020">
    <property type="term" value="C:membrane"/>
    <property type="evidence" value="ECO:0007669"/>
    <property type="project" value="UniProtKB-SubCell"/>
</dbReference>
<dbReference type="Pfam" id="PF03151">
    <property type="entry name" value="TPT"/>
    <property type="match status" value="1"/>
</dbReference>
<dbReference type="SUPFAM" id="SSF103481">
    <property type="entry name" value="Multidrug resistance efflux transporter EmrE"/>
    <property type="match status" value="1"/>
</dbReference>
<feature type="domain" description="Sugar phosphate transporter" evidence="6">
    <location>
        <begin position="71"/>
        <end position="347"/>
    </location>
</feature>
<dbReference type="InterPro" id="IPR037185">
    <property type="entry name" value="EmrE-like"/>
</dbReference>
<dbReference type="EMBL" id="CAJOBC010000004">
    <property type="protein sequence ID" value="CAF3515321.1"/>
    <property type="molecule type" value="Genomic_DNA"/>
</dbReference>
<feature type="transmembrane region" description="Helical" evidence="5">
    <location>
        <begin position="242"/>
        <end position="261"/>
    </location>
</feature>
<evidence type="ECO:0000313" key="8">
    <source>
        <dbReference type="EMBL" id="CAF3515321.1"/>
    </source>
</evidence>
<dbReference type="OrthoDB" id="5547497at2759"/>
<evidence type="ECO:0000256" key="4">
    <source>
        <dbReference type="ARBA" id="ARBA00023136"/>
    </source>
</evidence>
<keyword evidence="4 5" id="KW-0472">Membrane</keyword>
<feature type="transmembrane region" description="Helical" evidence="5">
    <location>
        <begin position="330"/>
        <end position="349"/>
    </location>
</feature>
<evidence type="ECO:0000313" key="7">
    <source>
        <dbReference type="EMBL" id="CAF0737324.1"/>
    </source>
</evidence>
<evidence type="ECO:0000256" key="5">
    <source>
        <dbReference type="SAM" id="Phobius"/>
    </source>
</evidence>
<evidence type="ECO:0000256" key="2">
    <source>
        <dbReference type="ARBA" id="ARBA00022692"/>
    </source>
</evidence>
<feature type="transmembrane region" description="Helical" evidence="5">
    <location>
        <begin position="66"/>
        <end position="91"/>
    </location>
</feature>
<name>A0A813NE36_9BILA</name>
<evidence type="ECO:0000259" key="6">
    <source>
        <dbReference type="Pfam" id="PF03151"/>
    </source>
</evidence>
<gene>
    <name evidence="7" type="ORF">GPM918_LOCUS56</name>
    <name evidence="8" type="ORF">SRO942_LOCUS57</name>
</gene>
<dbReference type="Gene3D" id="1.10.3730.20">
    <property type="match status" value="1"/>
</dbReference>
<dbReference type="InterPro" id="IPR004853">
    <property type="entry name" value="Sugar_P_trans_dom"/>
</dbReference>
<feature type="transmembrane region" description="Helical" evidence="5">
    <location>
        <begin position="129"/>
        <end position="148"/>
    </location>
</feature>
<proteinExistence type="predicted"/>
<feature type="transmembrane region" description="Helical" evidence="5">
    <location>
        <begin position="208"/>
        <end position="230"/>
    </location>
</feature>
<comment type="subcellular location">
    <subcellularLocation>
        <location evidence="1">Membrane</location>
        <topology evidence="1">Multi-pass membrane protein</topology>
    </subcellularLocation>
</comment>
<evidence type="ECO:0000256" key="1">
    <source>
        <dbReference type="ARBA" id="ARBA00004141"/>
    </source>
</evidence>
<dbReference type="AlphaFoldDB" id="A0A813NE36"/>
<dbReference type="InterPro" id="IPR050186">
    <property type="entry name" value="TPT_transporter"/>
</dbReference>
<feature type="transmembrane region" description="Helical" evidence="5">
    <location>
        <begin position="276"/>
        <end position="297"/>
    </location>
</feature>
<organism evidence="7 9">
    <name type="scientific">Didymodactylos carnosus</name>
    <dbReference type="NCBI Taxonomy" id="1234261"/>
    <lineage>
        <taxon>Eukaryota</taxon>
        <taxon>Metazoa</taxon>
        <taxon>Spiralia</taxon>
        <taxon>Gnathifera</taxon>
        <taxon>Rotifera</taxon>
        <taxon>Eurotatoria</taxon>
        <taxon>Bdelloidea</taxon>
        <taxon>Philodinida</taxon>
        <taxon>Philodinidae</taxon>
        <taxon>Didymodactylos</taxon>
    </lineage>
</organism>
<feature type="transmembrane region" description="Helical" evidence="5">
    <location>
        <begin position="304"/>
        <end position="324"/>
    </location>
</feature>